<dbReference type="Pfam" id="PF03258">
    <property type="entry name" value="Baculo_FP"/>
    <property type="match status" value="1"/>
</dbReference>
<organism evidence="3 4">
    <name type="scientific">Clostera anastomosis granulovirus A</name>
    <dbReference type="NCBI Taxonomy" id="1986289"/>
    <lineage>
        <taxon>Viruses</taxon>
        <taxon>Viruses incertae sedis</taxon>
        <taxon>Naldaviricetes</taxon>
        <taxon>Lefavirales</taxon>
        <taxon>Baculoviridae</taxon>
        <taxon>Betabaculovirus</taxon>
        <taxon>Betabaculovirus clanastomosis</taxon>
    </lineage>
</organism>
<accession>U5KB73</accession>
<dbReference type="EMBL" id="KC179784">
    <property type="protein sequence ID" value="AGQ20361.1"/>
    <property type="molecule type" value="Genomic_DNA"/>
</dbReference>
<gene>
    <name evidence="3" type="ORF">CaLGV103</name>
</gene>
<dbReference type="GeneID" id="17428804"/>
<proteinExistence type="predicted"/>
<dbReference type="Proteomes" id="UP000204024">
    <property type="component" value="Segment"/>
</dbReference>
<dbReference type="Pfam" id="PF25298">
    <property type="entry name" value="Baculo_FP_2nd"/>
    <property type="match status" value="1"/>
</dbReference>
<reference evidence="3 4" key="1">
    <citation type="journal article" date="2013" name="Arch. Virol.">
        <title>Comparative analysis of the genomes of Clostera anastomosis (L.) granulovirus and Clostera anachoreta granulovirus.</title>
        <authorList>
            <person name="Liang Z."/>
            <person name="Zhang X."/>
            <person name="Yin X."/>
            <person name="Song X."/>
            <person name="Shao X."/>
            <person name="Wang L."/>
        </authorList>
    </citation>
    <scope>NUCLEOTIDE SEQUENCE [LARGE SCALE GENOMIC DNA]</scope>
    <source>
        <strain evidence="3">CaLGV-Henan</strain>
    </source>
</reference>
<evidence type="ECO:0000313" key="4">
    <source>
        <dbReference type="Proteomes" id="UP000204024"/>
    </source>
</evidence>
<dbReference type="InterPro" id="IPR057251">
    <property type="entry name" value="FP_C"/>
</dbReference>
<evidence type="ECO:0000259" key="1">
    <source>
        <dbReference type="Pfam" id="PF03258"/>
    </source>
</evidence>
<dbReference type="InterPro" id="IPR004941">
    <property type="entry name" value="FP_N"/>
</dbReference>
<name>U5KB73_9BBAC</name>
<evidence type="ECO:0000313" key="3">
    <source>
        <dbReference type="EMBL" id="AGQ20361.1"/>
    </source>
</evidence>
<keyword evidence="4" id="KW-1185">Reference proteome</keyword>
<feature type="domain" description="FP protein N-terminal" evidence="1">
    <location>
        <begin position="15"/>
        <end position="97"/>
    </location>
</feature>
<feature type="domain" description="FP protein C-terminal" evidence="2">
    <location>
        <begin position="103"/>
        <end position="148"/>
    </location>
</feature>
<dbReference type="OrthoDB" id="15947at10239"/>
<protein>
    <submittedName>
        <fullName evidence="3">Fp</fullName>
    </submittedName>
</protein>
<evidence type="ECO:0000259" key="2">
    <source>
        <dbReference type="Pfam" id="PF25298"/>
    </source>
</evidence>
<dbReference type="KEGG" id="vg:17428804"/>
<dbReference type="RefSeq" id="YP_008720050.1">
    <property type="nucleotide sequence ID" value="NC_022646.1"/>
</dbReference>
<sequence length="158" mass="18210">MLRDMCEMRERRQFDKCVEIFGLGNCNNFDQCLDVLCVALGLSIKDVQAYERRGNRLLVKLIDERAVNEWERKSRETRLRLGDLLQDGGSGKVKVFAAAPTRLKVLLHAVRSRLPTFKYIWIGKRGVMARHGSRTPIHVIKNEDDLEYVSSRFGVSDE</sequence>